<evidence type="ECO:0000256" key="2">
    <source>
        <dbReference type="ARBA" id="ARBA00022729"/>
    </source>
</evidence>
<dbReference type="Proteomes" id="UP000680304">
    <property type="component" value="Unassembled WGS sequence"/>
</dbReference>
<dbReference type="RefSeq" id="WP_213530269.1">
    <property type="nucleotide sequence ID" value="NZ_BOVJ01000149.1"/>
</dbReference>
<proteinExistence type="predicted"/>
<keyword evidence="2" id="KW-0732">Signal</keyword>
<sequence>MSDGYNNYFTTVPEFKRMLEALYERDFILVDLNDVYEEKKVNGKLKLAKKTMMLPPGKKPLVISVDDLNYYEYMIENGNVFKLVLDEDGNVATWSKTPDGEEIVSRDNEIVPILDLFVEEHPDFSFRGAKGVLALTGYEGVLGYRTQSGSPDRESEIAAAKPVIERLKETGWVFGSHSYGHINVPNVSLTRLKQDTAKWKREVGSLVGDTALFIYPYGARVDPGDAKFDFLVASGYKVLSAVGPTSYTKVQGGAYTMDRRHMDGIALIEQQKTLADLFDPDAVLDRDNRPRSYWEKKTPHKRP</sequence>
<dbReference type="PANTHER" id="PTHR34216">
    <property type="match status" value="1"/>
</dbReference>
<dbReference type="Pfam" id="PF01522">
    <property type="entry name" value="Polysacc_deac_1"/>
    <property type="match status" value="1"/>
</dbReference>
<protein>
    <submittedName>
        <fullName evidence="4">Polysaccharide deacetylase family protein</fullName>
    </submittedName>
</protein>
<evidence type="ECO:0000259" key="3">
    <source>
        <dbReference type="Pfam" id="PF01522"/>
    </source>
</evidence>
<evidence type="ECO:0000313" key="4">
    <source>
        <dbReference type="EMBL" id="GIQ65765.1"/>
    </source>
</evidence>
<accession>A0ABQ4NC50</accession>
<gene>
    <name evidence="4" type="ORF">PACILC2_43330</name>
</gene>
<dbReference type="InterPro" id="IPR051398">
    <property type="entry name" value="Polysacch_Deacetylase"/>
</dbReference>
<reference evidence="4 5" key="1">
    <citation type="submission" date="2021-04" db="EMBL/GenBank/DDBJ databases">
        <title>Draft genome sequence of Paenibacillus cisolokensis, LC2-13A.</title>
        <authorList>
            <person name="Uke A."/>
            <person name="Chhe C."/>
            <person name="Baramee S."/>
            <person name="Kosugi A."/>
        </authorList>
    </citation>
    <scope>NUCLEOTIDE SEQUENCE [LARGE SCALE GENOMIC DNA]</scope>
    <source>
        <strain evidence="4 5">LC2-13A</strain>
    </source>
</reference>
<dbReference type="SUPFAM" id="SSF88713">
    <property type="entry name" value="Glycoside hydrolase/deacetylase"/>
    <property type="match status" value="1"/>
</dbReference>
<feature type="domain" description="NodB homology" evidence="3">
    <location>
        <begin position="157"/>
        <end position="220"/>
    </location>
</feature>
<dbReference type="EMBL" id="BOVJ01000149">
    <property type="protein sequence ID" value="GIQ65765.1"/>
    <property type="molecule type" value="Genomic_DNA"/>
</dbReference>
<dbReference type="PANTHER" id="PTHR34216:SF3">
    <property type="entry name" value="POLY-BETA-1,6-N-ACETYL-D-GLUCOSAMINE N-DEACETYLASE"/>
    <property type="match status" value="1"/>
</dbReference>
<comment type="caution">
    <text evidence="4">The sequence shown here is derived from an EMBL/GenBank/DDBJ whole genome shotgun (WGS) entry which is preliminary data.</text>
</comment>
<dbReference type="InterPro" id="IPR011330">
    <property type="entry name" value="Glyco_hydro/deAcase_b/a-brl"/>
</dbReference>
<dbReference type="InterPro" id="IPR002509">
    <property type="entry name" value="NODB_dom"/>
</dbReference>
<keyword evidence="5" id="KW-1185">Reference proteome</keyword>
<name>A0ABQ4NC50_9BACL</name>
<evidence type="ECO:0000256" key="1">
    <source>
        <dbReference type="ARBA" id="ARBA00004613"/>
    </source>
</evidence>
<organism evidence="4 5">
    <name type="scientific">Paenibacillus cisolokensis</name>
    <dbReference type="NCBI Taxonomy" id="1658519"/>
    <lineage>
        <taxon>Bacteria</taxon>
        <taxon>Bacillati</taxon>
        <taxon>Bacillota</taxon>
        <taxon>Bacilli</taxon>
        <taxon>Bacillales</taxon>
        <taxon>Paenibacillaceae</taxon>
        <taxon>Paenibacillus</taxon>
    </lineage>
</organism>
<dbReference type="Gene3D" id="3.20.20.370">
    <property type="entry name" value="Glycoside hydrolase/deacetylase"/>
    <property type="match status" value="1"/>
</dbReference>
<comment type="subcellular location">
    <subcellularLocation>
        <location evidence="1">Secreted</location>
    </subcellularLocation>
</comment>
<evidence type="ECO:0000313" key="5">
    <source>
        <dbReference type="Proteomes" id="UP000680304"/>
    </source>
</evidence>